<organism evidence="1 2">
    <name type="scientific">Cellulophaga phage phi46:3</name>
    <dbReference type="NCBI Taxonomy" id="1327985"/>
    <lineage>
        <taxon>Viruses</taxon>
        <taxon>Duplodnaviria</taxon>
        <taxon>Heunggongvirae</taxon>
        <taxon>Uroviricota</taxon>
        <taxon>Caudoviricetes</taxon>
        <taxon>Pachyviridae</taxon>
        <taxon>Bacelvirus</taxon>
        <taxon>Bacelvirus phi46tres</taxon>
    </lineage>
</organism>
<accession>R9ZZK7</accession>
<sequence>MKNKGLSVVVKNELEFNLIKEFLGAENLYISFVPQMAETKTSIVIFADNDTFLSTGTVGSAEMQEKNGIRVVEFNDFFKLTA</sequence>
<evidence type="ECO:0000313" key="1">
    <source>
        <dbReference type="EMBL" id="AGO48769.1"/>
    </source>
</evidence>
<dbReference type="GeneID" id="16797313"/>
<dbReference type="Proteomes" id="UP000014727">
    <property type="component" value="Segment"/>
</dbReference>
<dbReference type="EMBL" id="KC821622">
    <property type="protein sequence ID" value="AGO48769.1"/>
    <property type="molecule type" value="Genomic_DNA"/>
</dbReference>
<gene>
    <name evidence="1" type="ORF">Phi46:3_gp025</name>
</gene>
<proteinExistence type="predicted"/>
<dbReference type="OrthoDB" id="35109at10239"/>
<evidence type="ECO:0000313" key="2">
    <source>
        <dbReference type="Proteomes" id="UP000014727"/>
    </source>
</evidence>
<protein>
    <submittedName>
        <fullName evidence="1">Uncharacterized protein</fullName>
    </submittedName>
</protein>
<keyword evidence="2" id="KW-1185">Reference proteome</keyword>
<reference evidence="2" key="2">
    <citation type="submission" date="2013-03" db="EMBL/GenBank/DDBJ databases">
        <title>The Cellulophaga phages: a novel, diverse, and globally ubiquitous model system.</title>
        <authorList>
            <person name="Holmfeldt K."/>
            <person name="Solonenko N."/>
            <person name="Shah M."/>
            <person name="Corrier K."/>
            <person name="Riemann L."/>
            <person name="VerBerkmoes N.C."/>
            <person name="Sullivan M.B."/>
        </authorList>
    </citation>
    <scope>NUCLEOTIDE SEQUENCE [LARGE SCALE GENOMIC DNA]</scope>
</reference>
<dbReference type="RefSeq" id="YP_008241068.1">
    <property type="nucleotide sequence ID" value="NC_021792.1"/>
</dbReference>
<reference evidence="1 2" key="1">
    <citation type="journal article" date="2013" name="Proc. Natl. Acad. Sci. U.S.A.">
        <title>Twelve previously unknown phage genera are ubiquitous in global oceans.</title>
        <authorList>
            <person name="Holmfeldt K."/>
            <person name="Solonenko N."/>
            <person name="Shah M."/>
            <person name="Corrier K."/>
            <person name="Riemann L."/>
            <person name="Verberkmoes N.C."/>
            <person name="Sullivan M.B."/>
        </authorList>
    </citation>
    <scope>NUCLEOTIDE SEQUENCE [LARGE SCALE GENOMIC DNA]</scope>
    <source>
        <strain evidence="1">Phi46:3</strain>
    </source>
</reference>
<dbReference type="KEGG" id="vg:16797313"/>
<name>R9ZZK7_9CAUD</name>